<dbReference type="OrthoDB" id="3027644at2759"/>
<protein>
    <submittedName>
        <fullName evidence="8">Disease resistance protein</fullName>
    </submittedName>
</protein>
<evidence type="ECO:0000256" key="5">
    <source>
        <dbReference type="ARBA" id="ARBA00022821"/>
    </source>
</evidence>
<keyword evidence="5" id="KW-0611">Plant defense</keyword>
<keyword evidence="9" id="KW-1185">Reference proteome</keyword>
<sequence length="249" mass="28808">MFLEFFVPTYLEKLAEFVEREACKVLGAKKEIKKVQSRLARIQPYLEDAEKKRHENEAIKGWVMGMKDLMYDADDVIELCMFEGGKLLGARTSASSSGVRFRFPLLSSCITCIIYCYEVSSRIKEINDRFREITEDSRIISTLVKSDQEFQDNMLRSRETYSLEVKSDIVGTQIEDATQNLIDMTTQNDKAKCQIFGIVGMGEIGKTTLARKLERIEDKFSKQIWLHVSKNYTVIDLLKKIIKRARRKC</sequence>
<dbReference type="Gene3D" id="3.40.50.300">
    <property type="entry name" value="P-loop containing nucleotide triphosphate hydrolases"/>
    <property type="match status" value="1"/>
</dbReference>
<evidence type="ECO:0000256" key="3">
    <source>
        <dbReference type="ARBA" id="ARBA00022737"/>
    </source>
</evidence>
<dbReference type="CDD" id="cd14798">
    <property type="entry name" value="RX-CC_like"/>
    <property type="match status" value="1"/>
</dbReference>
<name>A0A9E7L4T6_9LILI</name>
<dbReference type="Pfam" id="PF00931">
    <property type="entry name" value="NB-ARC"/>
    <property type="match status" value="1"/>
</dbReference>
<dbReference type="InterPro" id="IPR027417">
    <property type="entry name" value="P-loop_NTPase"/>
</dbReference>
<gene>
    <name evidence="8" type="ORF">MUK42_37281</name>
</gene>
<proteinExistence type="inferred from homology"/>
<dbReference type="PANTHER" id="PTHR19338:SF73">
    <property type="entry name" value="DISEASE RESISTANCE PROTEIN RGA2-LIKE"/>
    <property type="match status" value="1"/>
</dbReference>
<comment type="similarity">
    <text evidence="1">Belongs to the disease resistance NB-LRR family.</text>
</comment>
<evidence type="ECO:0000313" key="9">
    <source>
        <dbReference type="Proteomes" id="UP001055439"/>
    </source>
</evidence>
<feature type="domain" description="Disease resistance N-terminal" evidence="7">
    <location>
        <begin position="7"/>
        <end position="87"/>
    </location>
</feature>
<dbReference type="Proteomes" id="UP001055439">
    <property type="component" value="Chromosome 8"/>
</dbReference>
<keyword evidence="2" id="KW-0433">Leucine-rich repeat</keyword>
<reference evidence="8" key="1">
    <citation type="submission" date="2022-05" db="EMBL/GenBank/DDBJ databases">
        <title>The Musa troglodytarum L. genome provides insights into the mechanism of non-climacteric behaviour and enrichment of carotenoids.</title>
        <authorList>
            <person name="Wang J."/>
        </authorList>
    </citation>
    <scope>NUCLEOTIDE SEQUENCE</scope>
    <source>
        <tissue evidence="8">Leaf</tissue>
    </source>
</reference>
<keyword evidence="3" id="KW-0677">Repeat</keyword>
<dbReference type="GO" id="GO:0006952">
    <property type="term" value="P:defense response"/>
    <property type="evidence" value="ECO:0007669"/>
    <property type="project" value="UniProtKB-KW"/>
</dbReference>
<dbReference type="Gene3D" id="1.20.5.4130">
    <property type="match status" value="1"/>
</dbReference>
<dbReference type="InterPro" id="IPR041118">
    <property type="entry name" value="Rx_N"/>
</dbReference>
<dbReference type="InterPro" id="IPR038005">
    <property type="entry name" value="RX-like_CC"/>
</dbReference>
<dbReference type="EMBL" id="CP097510">
    <property type="protein sequence ID" value="URE40551.1"/>
    <property type="molecule type" value="Genomic_DNA"/>
</dbReference>
<dbReference type="AlphaFoldDB" id="A0A9E7L4T6"/>
<evidence type="ECO:0000256" key="1">
    <source>
        <dbReference type="ARBA" id="ARBA00008894"/>
    </source>
</evidence>
<evidence type="ECO:0000256" key="2">
    <source>
        <dbReference type="ARBA" id="ARBA00022614"/>
    </source>
</evidence>
<feature type="domain" description="NB-ARC" evidence="6">
    <location>
        <begin position="182"/>
        <end position="244"/>
    </location>
</feature>
<dbReference type="Pfam" id="PF18052">
    <property type="entry name" value="Rx_N"/>
    <property type="match status" value="1"/>
</dbReference>
<evidence type="ECO:0000256" key="4">
    <source>
        <dbReference type="ARBA" id="ARBA00022741"/>
    </source>
</evidence>
<evidence type="ECO:0000313" key="8">
    <source>
        <dbReference type="EMBL" id="URE40551.1"/>
    </source>
</evidence>
<evidence type="ECO:0000259" key="7">
    <source>
        <dbReference type="Pfam" id="PF18052"/>
    </source>
</evidence>
<dbReference type="PANTHER" id="PTHR19338">
    <property type="entry name" value="TRANSLOCASE OF INNER MITOCHONDRIAL MEMBRANE 13 HOMOLOG"/>
    <property type="match status" value="1"/>
</dbReference>
<organism evidence="8 9">
    <name type="scientific">Musa troglodytarum</name>
    <name type="common">fe'i banana</name>
    <dbReference type="NCBI Taxonomy" id="320322"/>
    <lineage>
        <taxon>Eukaryota</taxon>
        <taxon>Viridiplantae</taxon>
        <taxon>Streptophyta</taxon>
        <taxon>Embryophyta</taxon>
        <taxon>Tracheophyta</taxon>
        <taxon>Spermatophyta</taxon>
        <taxon>Magnoliopsida</taxon>
        <taxon>Liliopsida</taxon>
        <taxon>Zingiberales</taxon>
        <taxon>Musaceae</taxon>
        <taxon>Musa</taxon>
    </lineage>
</organism>
<dbReference type="InterPro" id="IPR002182">
    <property type="entry name" value="NB-ARC"/>
</dbReference>
<evidence type="ECO:0000259" key="6">
    <source>
        <dbReference type="Pfam" id="PF00931"/>
    </source>
</evidence>
<dbReference type="SUPFAM" id="SSF52540">
    <property type="entry name" value="P-loop containing nucleoside triphosphate hydrolases"/>
    <property type="match status" value="1"/>
</dbReference>
<dbReference type="GO" id="GO:0043531">
    <property type="term" value="F:ADP binding"/>
    <property type="evidence" value="ECO:0007669"/>
    <property type="project" value="InterPro"/>
</dbReference>
<accession>A0A9E7L4T6</accession>
<keyword evidence="4" id="KW-0547">Nucleotide-binding</keyword>